<evidence type="ECO:0000313" key="2">
    <source>
        <dbReference type="EMBL" id="KAA6364631.1"/>
    </source>
</evidence>
<dbReference type="AlphaFoldDB" id="A0A5J4U3P6"/>
<evidence type="ECO:0000256" key="1">
    <source>
        <dbReference type="SAM" id="MobiDB-lite"/>
    </source>
</evidence>
<evidence type="ECO:0000313" key="3">
    <source>
        <dbReference type="Proteomes" id="UP000324800"/>
    </source>
</evidence>
<organism evidence="2 3">
    <name type="scientific">Streblomastix strix</name>
    <dbReference type="NCBI Taxonomy" id="222440"/>
    <lineage>
        <taxon>Eukaryota</taxon>
        <taxon>Metamonada</taxon>
        <taxon>Preaxostyla</taxon>
        <taxon>Oxymonadida</taxon>
        <taxon>Streblomastigidae</taxon>
        <taxon>Streblomastix</taxon>
    </lineage>
</organism>
<sequence>MISKRVQLKERVYLLHTITSKTTEALTAGSQIVISFVIPSLSYIKKFVVHTSEIIKEVRARGITNLDEIGLYADGGTKVAKSIGKKRTVGAIKKADTEHISLALSVSCGQSENTEDNSYKSNAMSLDDCSFAEEQQFENDEKIMDQGSSNDSDEEKDDDTKAMKNLGKSQNKHIVNNQAGDDYGPILEATGREHRRQIYVSLPSGQSFSLNSGQQLRIDLGFVNGNQYVTIATQNKE</sequence>
<protein>
    <submittedName>
        <fullName evidence="2">Uncharacterized protein</fullName>
    </submittedName>
</protein>
<dbReference type="Proteomes" id="UP000324800">
    <property type="component" value="Unassembled WGS sequence"/>
</dbReference>
<gene>
    <name evidence="2" type="ORF">EZS28_039842</name>
</gene>
<reference evidence="2 3" key="1">
    <citation type="submission" date="2019-03" db="EMBL/GenBank/DDBJ databases">
        <title>Single cell metagenomics reveals metabolic interactions within the superorganism composed of flagellate Streblomastix strix and complex community of Bacteroidetes bacteria on its surface.</title>
        <authorList>
            <person name="Treitli S.C."/>
            <person name="Kolisko M."/>
            <person name="Husnik F."/>
            <person name="Keeling P."/>
            <person name="Hampl V."/>
        </authorList>
    </citation>
    <scope>NUCLEOTIDE SEQUENCE [LARGE SCALE GENOMIC DNA]</scope>
    <source>
        <strain evidence="2">ST1C</strain>
    </source>
</reference>
<dbReference type="EMBL" id="SNRW01021416">
    <property type="protein sequence ID" value="KAA6364631.1"/>
    <property type="molecule type" value="Genomic_DNA"/>
</dbReference>
<feature type="region of interest" description="Disordered" evidence="1">
    <location>
        <begin position="140"/>
        <end position="160"/>
    </location>
</feature>
<accession>A0A5J4U3P6</accession>
<proteinExistence type="predicted"/>
<comment type="caution">
    <text evidence="2">The sequence shown here is derived from an EMBL/GenBank/DDBJ whole genome shotgun (WGS) entry which is preliminary data.</text>
</comment>
<name>A0A5J4U3P6_9EUKA</name>